<evidence type="ECO:0000256" key="9">
    <source>
        <dbReference type="SAM" id="SignalP"/>
    </source>
</evidence>
<evidence type="ECO:0000256" key="3">
    <source>
        <dbReference type="ARBA" id="ARBA00022473"/>
    </source>
</evidence>
<dbReference type="InterPro" id="IPR005817">
    <property type="entry name" value="Wnt"/>
</dbReference>
<keyword evidence="4" id="KW-0964">Secreted</keyword>
<dbReference type="GO" id="GO:0005109">
    <property type="term" value="F:frizzled binding"/>
    <property type="evidence" value="ECO:0007669"/>
    <property type="project" value="TreeGrafter"/>
</dbReference>
<dbReference type="Proteomes" id="UP001159428">
    <property type="component" value="Unassembled WGS sequence"/>
</dbReference>
<comment type="subcellular location">
    <subcellularLocation>
        <location evidence="1 8">Secreted</location>
        <location evidence="1 8">Extracellular space</location>
        <location evidence="1 8">Extracellular matrix</location>
    </subcellularLocation>
</comment>
<keyword evidence="3 8" id="KW-0217">Developmental protein</keyword>
<evidence type="ECO:0000256" key="5">
    <source>
        <dbReference type="ARBA" id="ARBA00022530"/>
    </source>
</evidence>
<comment type="caution">
    <text evidence="10">The sequence shown here is derived from an EMBL/GenBank/DDBJ whole genome shotgun (WGS) entry which is preliminary data.</text>
</comment>
<dbReference type="EMBL" id="CALNXJ010000050">
    <property type="protein sequence ID" value="CAH3152149.1"/>
    <property type="molecule type" value="Genomic_DNA"/>
</dbReference>
<feature type="chain" id="PRO_5043908598" description="Protein Wnt" evidence="9">
    <location>
        <begin position="25"/>
        <end position="351"/>
    </location>
</feature>
<protein>
    <recommendedName>
        <fullName evidence="8">Protein Wnt</fullName>
    </recommendedName>
</protein>
<keyword evidence="6 8" id="KW-0879">Wnt signaling pathway</keyword>
<dbReference type="Gene3D" id="3.30.2460.20">
    <property type="match status" value="1"/>
</dbReference>
<gene>
    <name evidence="10" type="ORF">PMEA_00026566</name>
</gene>
<comment type="function">
    <text evidence="8">Ligand for members of the frizzled family of seven transmembrane receptors.</text>
</comment>
<organism evidence="10 11">
    <name type="scientific">Pocillopora meandrina</name>
    <dbReference type="NCBI Taxonomy" id="46732"/>
    <lineage>
        <taxon>Eukaryota</taxon>
        <taxon>Metazoa</taxon>
        <taxon>Cnidaria</taxon>
        <taxon>Anthozoa</taxon>
        <taxon>Hexacorallia</taxon>
        <taxon>Scleractinia</taxon>
        <taxon>Astrocoeniina</taxon>
        <taxon>Pocilloporidae</taxon>
        <taxon>Pocillopora</taxon>
    </lineage>
</organism>
<dbReference type="AlphaFoldDB" id="A0AAU9XLJ0"/>
<proteinExistence type="inferred from homology"/>
<accession>A0AAU9XLJ0</accession>
<reference evidence="10 11" key="1">
    <citation type="submission" date="2022-05" db="EMBL/GenBank/DDBJ databases">
        <authorList>
            <consortium name="Genoscope - CEA"/>
            <person name="William W."/>
        </authorList>
    </citation>
    <scope>NUCLEOTIDE SEQUENCE [LARGE SCALE GENOMIC DNA]</scope>
</reference>
<evidence type="ECO:0000256" key="2">
    <source>
        <dbReference type="ARBA" id="ARBA00005683"/>
    </source>
</evidence>
<keyword evidence="9" id="KW-0732">Signal</keyword>
<dbReference type="InterPro" id="IPR043158">
    <property type="entry name" value="Wnt_C"/>
</dbReference>
<dbReference type="GO" id="GO:0045165">
    <property type="term" value="P:cell fate commitment"/>
    <property type="evidence" value="ECO:0007669"/>
    <property type="project" value="TreeGrafter"/>
</dbReference>
<dbReference type="GO" id="GO:0030182">
    <property type="term" value="P:neuron differentiation"/>
    <property type="evidence" value="ECO:0007669"/>
    <property type="project" value="TreeGrafter"/>
</dbReference>
<evidence type="ECO:0000313" key="11">
    <source>
        <dbReference type="Proteomes" id="UP001159428"/>
    </source>
</evidence>
<dbReference type="GO" id="GO:0005125">
    <property type="term" value="F:cytokine activity"/>
    <property type="evidence" value="ECO:0007669"/>
    <property type="project" value="TreeGrafter"/>
</dbReference>
<keyword evidence="11" id="KW-1185">Reference proteome</keyword>
<evidence type="ECO:0000256" key="4">
    <source>
        <dbReference type="ARBA" id="ARBA00022525"/>
    </source>
</evidence>
<dbReference type="PANTHER" id="PTHR12027">
    <property type="entry name" value="WNT RELATED"/>
    <property type="match status" value="1"/>
</dbReference>
<dbReference type="GO" id="GO:0060070">
    <property type="term" value="P:canonical Wnt signaling pathway"/>
    <property type="evidence" value="ECO:0007669"/>
    <property type="project" value="TreeGrafter"/>
</dbReference>
<dbReference type="GO" id="GO:0005615">
    <property type="term" value="C:extracellular space"/>
    <property type="evidence" value="ECO:0007669"/>
    <property type="project" value="TreeGrafter"/>
</dbReference>
<dbReference type="CDD" id="cd13113">
    <property type="entry name" value="Wnt"/>
    <property type="match status" value="1"/>
</dbReference>
<sequence length="351" mass="40083">MKLFTLFQMIIFGLSVVHLGESCGSRLTLHTSSFHAKPSQTTTETGITESDLKIIQQKDDPLMSNISREGILRGLKECQRLFRNDIWNCPSEMFKVLSFSNESTYRYATRETAFMYAITAAAITHEFTHQCTLGRIPGCGCGTYYGDGVISGCGENIAFGQREAMRLFRVPRKRRLRLDALTAVNMHNYNLGTKIVRESLQLRGRCEGGFFNSDPCRVKTMWTVLAPFEVVSSKLKEKYHGALQVSFINNRLQQLRPHYPIDQNLVYLDDSPSYIMRNDSLGIHGMLGRSCRRDMSDDKCELFTAICDSIGLNPTIVEHFKQVKCRCKFIWCCRVECETCTEKYNETRCSL</sequence>
<dbReference type="Pfam" id="PF00110">
    <property type="entry name" value="wnt"/>
    <property type="match status" value="1"/>
</dbReference>
<evidence type="ECO:0000256" key="7">
    <source>
        <dbReference type="ARBA" id="ARBA00023157"/>
    </source>
</evidence>
<keyword evidence="7" id="KW-1015">Disulfide bond</keyword>
<evidence type="ECO:0000313" key="10">
    <source>
        <dbReference type="EMBL" id="CAH3152149.1"/>
    </source>
</evidence>
<dbReference type="PANTHER" id="PTHR12027:SF81">
    <property type="entry name" value="WNT INHIBITOR OF DORSAL PROTEIN"/>
    <property type="match status" value="1"/>
</dbReference>
<dbReference type="PRINTS" id="PR01349">
    <property type="entry name" value="WNTPROTEIN"/>
</dbReference>
<dbReference type="SMART" id="SM00097">
    <property type="entry name" value="WNT1"/>
    <property type="match status" value="1"/>
</dbReference>
<keyword evidence="5" id="KW-0272">Extracellular matrix</keyword>
<comment type="similarity">
    <text evidence="2 8">Belongs to the Wnt family.</text>
</comment>
<evidence type="ECO:0000256" key="6">
    <source>
        <dbReference type="ARBA" id="ARBA00022687"/>
    </source>
</evidence>
<evidence type="ECO:0000256" key="1">
    <source>
        <dbReference type="ARBA" id="ARBA00004498"/>
    </source>
</evidence>
<name>A0AAU9XLJ0_9CNID</name>
<evidence type="ECO:0000256" key="8">
    <source>
        <dbReference type="RuleBase" id="RU003500"/>
    </source>
</evidence>
<feature type="signal peptide" evidence="9">
    <location>
        <begin position="1"/>
        <end position="24"/>
    </location>
</feature>